<name>A0A966DQU1_9SPHI</name>
<gene>
    <name evidence="1" type="ORF">GSY63_03135</name>
</gene>
<keyword evidence="2" id="KW-1185">Reference proteome</keyword>
<dbReference type="RefSeq" id="WP_166584374.1">
    <property type="nucleotide sequence ID" value="NZ_WWEO01000037.1"/>
</dbReference>
<evidence type="ECO:0000313" key="1">
    <source>
        <dbReference type="EMBL" id="NCD68348.1"/>
    </source>
</evidence>
<reference evidence="1" key="1">
    <citation type="submission" date="2020-01" db="EMBL/GenBank/DDBJ databases">
        <authorList>
            <person name="Seo Y.L."/>
        </authorList>
    </citation>
    <scope>NUCLEOTIDE SEQUENCE</scope>
    <source>
        <strain evidence="1">R11</strain>
    </source>
</reference>
<comment type="caution">
    <text evidence="1">The sequence shown here is derived from an EMBL/GenBank/DDBJ whole genome shotgun (WGS) entry which is preliminary data.</text>
</comment>
<accession>A0A966DQU1</accession>
<protein>
    <submittedName>
        <fullName evidence="1">Uncharacterized protein</fullName>
    </submittedName>
</protein>
<dbReference type="EMBL" id="WWEO01000037">
    <property type="protein sequence ID" value="NCD68348.1"/>
    <property type="molecule type" value="Genomic_DNA"/>
</dbReference>
<dbReference type="AlphaFoldDB" id="A0A966DQU1"/>
<organism evidence="1 2">
    <name type="scientific">Mucilaginibacter agri</name>
    <dbReference type="NCBI Taxonomy" id="2695265"/>
    <lineage>
        <taxon>Bacteria</taxon>
        <taxon>Pseudomonadati</taxon>
        <taxon>Bacteroidota</taxon>
        <taxon>Sphingobacteriia</taxon>
        <taxon>Sphingobacteriales</taxon>
        <taxon>Sphingobacteriaceae</taxon>
        <taxon>Mucilaginibacter</taxon>
    </lineage>
</organism>
<dbReference type="Proteomes" id="UP000638732">
    <property type="component" value="Unassembled WGS sequence"/>
</dbReference>
<evidence type="ECO:0000313" key="2">
    <source>
        <dbReference type="Proteomes" id="UP000638732"/>
    </source>
</evidence>
<reference evidence="1" key="2">
    <citation type="submission" date="2020-10" db="EMBL/GenBank/DDBJ databases">
        <title>Mucilaginibacter sp. nov., isolated from soil.</title>
        <authorList>
            <person name="Jeon C.O."/>
        </authorList>
    </citation>
    <scope>NUCLEOTIDE SEQUENCE</scope>
    <source>
        <strain evidence="1">R11</strain>
    </source>
</reference>
<sequence length="58" mass="6354">MEPSPAADATTLTKETNGRLTLAVAEFSEAIADIPNEYQTCSQSNEQVIQKINNRLMV</sequence>
<proteinExistence type="predicted"/>